<dbReference type="GO" id="GO:0005634">
    <property type="term" value="C:nucleus"/>
    <property type="evidence" value="ECO:0007669"/>
    <property type="project" value="UniProtKB-SubCell"/>
</dbReference>
<dbReference type="SUPFAM" id="SSF57667">
    <property type="entry name" value="beta-beta-alpha zinc fingers"/>
    <property type="match status" value="2"/>
</dbReference>
<evidence type="ECO:0000256" key="12">
    <source>
        <dbReference type="SAM" id="MobiDB-lite"/>
    </source>
</evidence>
<accession>A0AAV7VVG1</accession>
<dbReference type="Proteomes" id="UP001066276">
    <property type="component" value="Chromosome 1_2"/>
</dbReference>
<sequence>MERRLTGESPLINHTPSHLHVCRPLFPYNPRSVTLSADDCLAQKLNPVGDQVRKQVLEAPSRVIAVRDVNRKSLEERLSILLLTEDRGSSEQARDESPGKFKECEGFRDRFYAREIQEKNRSEMSLQGPDKPQVTFQDVAACFSEEEWKLLHEWQKELYKNVMNDIHQALVSLGPLIATSVFSLRAKEKEEIYSVNSQYSGRRPSDSNSPGCHVVDPDTSGWINNREDVNIWDQQEPNCRTDLSEHPSDCYPAIRSDVLLQIQQEELHLRDWSKSEGSGINKHRSKGFPRLSDDISWRKEQESNTFSMSQCEKQAGQNIRNPRRATGQEVISFIIKEEEEANCMDHRDVVTRENINNSTADPVITAVYSLNNKRTERMRLPKRPEVQQKNSGDRFINRNMSNQSYVNCTENTPCKATSPKAKFLQNSETIKKPRSRLQSERSQELEGLINIQGESGLSNLSTTNVHQEILQKQHSDMYKEHEKELDNADIIACEPSPQLHWNTYTFAQRKQAYHKGDSIRHLRARAKNTPYRSIESLKSLGGSGHLIRNQKIHTRHRPYQCNVCDQSFSWKNNLIRHQTKHTGEKPYQCDECEKSFTQKGTLTIHQRIHSGERPYHCTQCETRFREKKQLIRHFKKVHKS</sequence>
<dbReference type="GO" id="GO:0000977">
    <property type="term" value="F:RNA polymerase II transcription regulatory region sequence-specific DNA binding"/>
    <property type="evidence" value="ECO:0007669"/>
    <property type="project" value="TreeGrafter"/>
</dbReference>
<evidence type="ECO:0000256" key="10">
    <source>
        <dbReference type="ARBA" id="ARBA00023242"/>
    </source>
</evidence>
<evidence type="ECO:0000256" key="9">
    <source>
        <dbReference type="ARBA" id="ARBA00023163"/>
    </source>
</evidence>
<dbReference type="Pfam" id="PF00096">
    <property type="entry name" value="zf-C2H2"/>
    <property type="match status" value="2"/>
</dbReference>
<feature type="domain" description="KRAB" evidence="14">
    <location>
        <begin position="134"/>
        <end position="205"/>
    </location>
</feature>
<dbReference type="EMBL" id="JANPWB010000002">
    <property type="protein sequence ID" value="KAJ1204771.1"/>
    <property type="molecule type" value="Genomic_DNA"/>
</dbReference>
<dbReference type="CDD" id="cd07765">
    <property type="entry name" value="KRAB_A-box"/>
    <property type="match status" value="1"/>
</dbReference>
<keyword evidence="10" id="KW-0539">Nucleus</keyword>
<dbReference type="PANTHER" id="PTHR24381:SF393">
    <property type="entry name" value="CHROMATIN-LINKED ADAPTOR FOR MSL PROTEINS, ISOFORM B"/>
    <property type="match status" value="1"/>
</dbReference>
<dbReference type="GO" id="GO:0000981">
    <property type="term" value="F:DNA-binding transcription factor activity, RNA polymerase II-specific"/>
    <property type="evidence" value="ECO:0007669"/>
    <property type="project" value="TreeGrafter"/>
</dbReference>
<name>A0AAV7VVG1_PLEWA</name>
<feature type="domain" description="C2H2-type" evidence="13">
    <location>
        <begin position="559"/>
        <end position="586"/>
    </location>
</feature>
<evidence type="ECO:0000256" key="3">
    <source>
        <dbReference type="ARBA" id="ARBA00022723"/>
    </source>
</evidence>
<evidence type="ECO:0000256" key="6">
    <source>
        <dbReference type="ARBA" id="ARBA00022833"/>
    </source>
</evidence>
<gene>
    <name evidence="15" type="ORF">NDU88_000209</name>
</gene>
<dbReference type="FunFam" id="3.30.160.60:FF:000100">
    <property type="entry name" value="Zinc finger 45-like"/>
    <property type="match status" value="1"/>
</dbReference>
<dbReference type="Gene3D" id="6.10.140.140">
    <property type="match status" value="1"/>
</dbReference>
<dbReference type="FunFam" id="3.30.160.60:FF:000475">
    <property type="entry name" value="zinc finger protein 32 isoform X1"/>
    <property type="match status" value="1"/>
</dbReference>
<keyword evidence="5 11" id="KW-0863">Zinc-finger</keyword>
<dbReference type="GO" id="GO:0008270">
    <property type="term" value="F:zinc ion binding"/>
    <property type="evidence" value="ECO:0007669"/>
    <property type="project" value="UniProtKB-KW"/>
</dbReference>
<dbReference type="SMART" id="SM00355">
    <property type="entry name" value="ZnF_C2H2"/>
    <property type="match status" value="3"/>
</dbReference>
<evidence type="ECO:0000256" key="5">
    <source>
        <dbReference type="ARBA" id="ARBA00022771"/>
    </source>
</evidence>
<keyword evidence="9" id="KW-0804">Transcription</keyword>
<evidence type="ECO:0000313" key="16">
    <source>
        <dbReference type="Proteomes" id="UP001066276"/>
    </source>
</evidence>
<dbReference type="SMART" id="SM00349">
    <property type="entry name" value="KRAB"/>
    <property type="match status" value="1"/>
</dbReference>
<dbReference type="InterPro" id="IPR001909">
    <property type="entry name" value="KRAB"/>
</dbReference>
<dbReference type="InterPro" id="IPR036236">
    <property type="entry name" value="Znf_C2H2_sf"/>
</dbReference>
<keyword evidence="8" id="KW-0238">DNA-binding</keyword>
<keyword evidence="6" id="KW-0862">Zinc</keyword>
<dbReference type="SUPFAM" id="SSF109640">
    <property type="entry name" value="KRAB domain (Kruppel-associated box)"/>
    <property type="match status" value="1"/>
</dbReference>
<keyword evidence="7" id="KW-0805">Transcription regulation</keyword>
<dbReference type="Pfam" id="PF01352">
    <property type="entry name" value="KRAB"/>
    <property type="match status" value="1"/>
</dbReference>
<feature type="region of interest" description="Disordered" evidence="12">
    <location>
        <begin position="273"/>
        <end position="322"/>
    </location>
</feature>
<keyword evidence="16" id="KW-1185">Reference proteome</keyword>
<feature type="domain" description="C2H2-type" evidence="13">
    <location>
        <begin position="615"/>
        <end position="640"/>
    </location>
</feature>
<dbReference type="Gene3D" id="3.30.160.60">
    <property type="entry name" value="Classic Zinc Finger"/>
    <property type="match status" value="3"/>
</dbReference>
<comment type="similarity">
    <text evidence="2">Belongs to the krueppel C2H2-type zinc-finger protein family.</text>
</comment>
<comment type="subcellular location">
    <subcellularLocation>
        <location evidence="1">Nucleus</location>
    </subcellularLocation>
</comment>
<evidence type="ECO:0000259" key="13">
    <source>
        <dbReference type="PROSITE" id="PS50157"/>
    </source>
</evidence>
<dbReference type="InterPro" id="IPR036051">
    <property type="entry name" value="KRAB_dom_sf"/>
</dbReference>
<comment type="caution">
    <text evidence="15">The sequence shown here is derived from an EMBL/GenBank/DDBJ whole genome shotgun (WGS) entry which is preliminary data.</text>
</comment>
<evidence type="ECO:0000256" key="11">
    <source>
        <dbReference type="PROSITE-ProRule" id="PRU00042"/>
    </source>
</evidence>
<proteinExistence type="inferred from homology"/>
<keyword evidence="4" id="KW-0677">Repeat</keyword>
<evidence type="ECO:0000256" key="1">
    <source>
        <dbReference type="ARBA" id="ARBA00004123"/>
    </source>
</evidence>
<keyword evidence="3" id="KW-0479">Metal-binding</keyword>
<dbReference type="PROSITE" id="PS50157">
    <property type="entry name" value="ZINC_FINGER_C2H2_2"/>
    <property type="match status" value="3"/>
</dbReference>
<feature type="compositionally biased region" description="Polar residues" evidence="12">
    <location>
        <begin position="303"/>
        <end position="320"/>
    </location>
</feature>
<reference evidence="15" key="1">
    <citation type="journal article" date="2022" name="bioRxiv">
        <title>Sequencing and chromosome-scale assembly of the giantPleurodeles waltlgenome.</title>
        <authorList>
            <person name="Brown T."/>
            <person name="Elewa A."/>
            <person name="Iarovenko S."/>
            <person name="Subramanian E."/>
            <person name="Araus A.J."/>
            <person name="Petzold A."/>
            <person name="Susuki M."/>
            <person name="Suzuki K.-i.T."/>
            <person name="Hayashi T."/>
            <person name="Toyoda A."/>
            <person name="Oliveira C."/>
            <person name="Osipova E."/>
            <person name="Leigh N.D."/>
            <person name="Simon A."/>
            <person name="Yun M.H."/>
        </authorList>
    </citation>
    <scope>NUCLEOTIDE SEQUENCE</scope>
    <source>
        <strain evidence="15">20211129_DDA</strain>
        <tissue evidence="15">Liver</tissue>
    </source>
</reference>
<dbReference type="FunFam" id="3.30.160.60:FF:000540">
    <property type="entry name" value="zinc finger protein 263 isoform X1"/>
    <property type="match status" value="1"/>
</dbReference>
<evidence type="ECO:0000256" key="4">
    <source>
        <dbReference type="ARBA" id="ARBA00022737"/>
    </source>
</evidence>
<dbReference type="PROSITE" id="PS00028">
    <property type="entry name" value="ZINC_FINGER_C2H2_1"/>
    <property type="match status" value="3"/>
</dbReference>
<evidence type="ECO:0000256" key="7">
    <source>
        <dbReference type="ARBA" id="ARBA00023015"/>
    </source>
</evidence>
<evidence type="ECO:0000256" key="8">
    <source>
        <dbReference type="ARBA" id="ARBA00023125"/>
    </source>
</evidence>
<organism evidence="15 16">
    <name type="scientific">Pleurodeles waltl</name>
    <name type="common">Iberian ribbed newt</name>
    <dbReference type="NCBI Taxonomy" id="8319"/>
    <lineage>
        <taxon>Eukaryota</taxon>
        <taxon>Metazoa</taxon>
        <taxon>Chordata</taxon>
        <taxon>Craniata</taxon>
        <taxon>Vertebrata</taxon>
        <taxon>Euteleostomi</taxon>
        <taxon>Amphibia</taxon>
        <taxon>Batrachia</taxon>
        <taxon>Caudata</taxon>
        <taxon>Salamandroidea</taxon>
        <taxon>Salamandridae</taxon>
        <taxon>Pleurodelinae</taxon>
        <taxon>Pleurodeles</taxon>
    </lineage>
</organism>
<dbReference type="PROSITE" id="PS50805">
    <property type="entry name" value="KRAB"/>
    <property type="match status" value="1"/>
</dbReference>
<protein>
    <submittedName>
        <fullName evidence="15">Uncharacterized protein</fullName>
    </submittedName>
</protein>
<dbReference type="PANTHER" id="PTHR24381">
    <property type="entry name" value="ZINC FINGER PROTEIN"/>
    <property type="match status" value="1"/>
</dbReference>
<feature type="domain" description="C2H2-type" evidence="13">
    <location>
        <begin position="587"/>
        <end position="614"/>
    </location>
</feature>
<evidence type="ECO:0000313" key="15">
    <source>
        <dbReference type="EMBL" id="KAJ1204771.1"/>
    </source>
</evidence>
<dbReference type="AlphaFoldDB" id="A0AAV7VVG1"/>
<feature type="compositionally biased region" description="Basic and acidic residues" evidence="12">
    <location>
        <begin position="291"/>
        <end position="302"/>
    </location>
</feature>
<dbReference type="InterPro" id="IPR013087">
    <property type="entry name" value="Znf_C2H2_type"/>
</dbReference>
<evidence type="ECO:0000259" key="14">
    <source>
        <dbReference type="PROSITE" id="PS50805"/>
    </source>
</evidence>
<evidence type="ECO:0000256" key="2">
    <source>
        <dbReference type="ARBA" id="ARBA00006991"/>
    </source>
</evidence>